<feature type="region of interest" description="Disordered" evidence="1">
    <location>
        <begin position="1"/>
        <end position="27"/>
    </location>
</feature>
<evidence type="ECO:0000256" key="1">
    <source>
        <dbReference type="SAM" id="MobiDB-lite"/>
    </source>
</evidence>
<organism evidence="2 3">
    <name type="scientific">Macrostomum lignano</name>
    <dbReference type="NCBI Taxonomy" id="282301"/>
    <lineage>
        <taxon>Eukaryota</taxon>
        <taxon>Metazoa</taxon>
        <taxon>Spiralia</taxon>
        <taxon>Lophotrochozoa</taxon>
        <taxon>Platyhelminthes</taxon>
        <taxon>Rhabditophora</taxon>
        <taxon>Macrostomorpha</taxon>
        <taxon>Macrostomida</taxon>
        <taxon>Macrostomidae</taxon>
        <taxon>Macrostomum</taxon>
    </lineage>
</organism>
<sequence length="118" mass="12823">MAVNILKGEMSRQRPPTSGTAKGSTSIQGLQLRWQVCHPRVHGKEDLLAAGQKPPPAGVPSRIAVWNQHPAHQRAGGSRALLGHRMTTLANAMERSAHPHPEDNLFGQLKMGSSRQLE</sequence>
<name>A0A1I8FIM5_9PLAT</name>
<keyword evidence="2" id="KW-1185">Reference proteome</keyword>
<dbReference type="Proteomes" id="UP000095280">
    <property type="component" value="Unplaced"/>
</dbReference>
<accession>A0A1I8FIM5</accession>
<dbReference type="WBParaSite" id="maker-unitig_35530-snap-gene-0.1-mRNA-1">
    <property type="protein sequence ID" value="maker-unitig_35530-snap-gene-0.1-mRNA-1"/>
    <property type="gene ID" value="maker-unitig_35530-snap-gene-0.1"/>
</dbReference>
<reference evidence="3" key="1">
    <citation type="submission" date="2016-11" db="UniProtKB">
        <authorList>
            <consortium name="WormBaseParasite"/>
        </authorList>
    </citation>
    <scope>IDENTIFICATION</scope>
</reference>
<dbReference type="AlphaFoldDB" id="A0A1I8FIM5"/>
<protein>
    <submittedName>
        <fullName evidence="3">Uncharacterized protein</fullName>
    </submittedName>
</protein>
<evidence type="ECO:0000313" key="3">
    <source>
        <dbReference type="WBParaSite" id="maker-unitig_35530-snap-gene-0.1-mRNA-1"/>
    </source>
</evidence>
<proteinExistence type="predicted"/>
<feature type="region of interest" description="Disordered" evidence="1">
    <location>
        <begin position="95"/>
        <end position="118"/>
    </location>
</feature>
<evidence type="ECO:0000313" key="2">
    <source>
        <dbReference type="Proteomes" id="UP000095280"/>
    </source>
</evidence>
<feature type="compositionally biased region" description="Polar residues" evidence="1">
    <location>
        <begin position="14"/>
        <end position="27"/>
    </location>
</feature>